<organism evidence="1 2">
    <name type="scientific">Phytohabitans houttuyneae</name>
    <dbReference type="NCBI Taxonomy" id="1076126"/>
    <lineage>
        <taxon>Bacteria</taxon>
        <taxon>Bacillati</taxon>
        <taxon>Actinomycetota</taxon>
        <taxon>Actinomycetes</taxon>
        <taxon>Micromonosporales</taxon>
        <taxon>Micromonosporaceae</taxon>
    </lineage>
</organism>
<dbReference type="InterPro" id="IPR011989">
    <property type="entry name" value="ARM-like"/>
</dbReference>
<reference evidence="1 2" key="1">
    <citation type="submission" date="2020-03" db="EMBL/GenBank/DDBJ databases">
        <title>Whole genome shotgun sequence of Phytohabitans houttuyneae NBRC 108639.</title>
        <authorList>
            <person name="Komaki H."/>
            <person name="Tamura T."/>
        </authorList>
    </citation>
    <scope>NUCLEOTIDE SEQUENCE [LARGE SCALE GENOMIC DNA]</scope>
    <source>
        <strain evidence="1 2">NBRC 108639</strain>
    </source>
</reference>
<dbReference type="AlphaFoldDB" id="A0A6V8KIR8"/>
<keyword evidence="2" id="KW-1185">Reference proteome</keyword>
<dbReference type="Gene3D" id="1.25.10.10">
    <property type="entry name" value="Leucine-rich Repeat Variant"/>
    <property type="match status" value="1"/>
</dbReference>
<reference evidence="1 2" key="2">
    <citation type="submission" date="2020-03" db="EMBL/GenBank/DDBJ databases">
        <authorList>
            <person name="Ichikawa N."/>
            <person name="Kimura A."/>
            <person name="Kitahashi Y."/>
            <person name="Uohara A."/>
        </authorList>
    </citation>
    <scope>NUCLEOTIDE SEQUENCE [LARGE SCALE GENOMIC DNA]</scope>
    <source>
        <strain evidence="1 2">NBRC 108639</strain>
    </source>
</reference>
<protein>
    <submittedName>
        <fullName evidence="1">Uncharacterized protein</fullName>
    </submittedName>
</protein>
<comment type="caution">
    <text evidence="1">The sequence shown here is derived from an EMBL/GenBank/DDBJ whole genome shotgun (WGS) entry which is preliminary data.</text>
</comment>
<gene>
    <name evidence="1" type="ORF">Phou_075000</name>
</gene>
<accession>A0A6V8KIR8</accession>
<dbReference type="SUPFAM" id="SSF48371">
    <property type="entry name" value="ARM repeat"/>
    <property type="match status" value="1"/>
</dbReference>
<sequence length="293" mass="30857">MTTPPWDRLHHAYGPATEVPAWLAALRDPDPEARRAARQSLSGSIYHQGTRWPASAYAVPALVDLVDDPATPDRAWALDLLRGVAIGDLRDDQLPFAPEVAFRDAAGVTAADADMIARGLFDGDGLDDEDGDLVELADAVVVWWAARAFDAAAGHVQAYRRWLADPDAEVAALAAELVVWFGGSPPTVAALLAVPDGPARPSVNLALAHLPDSGRGRHSPADSALETLLAAEREATAVTAAVALAYRAGPELPDAALTTLVEAAGRDSLPDVRGWDRALRGFVAVALRKVGLV</sequence>
<dbReference type="RefSeq" id="WP_173065635.1">
    <property type="nucleotide sequence ID" value="NZ_BAABGO010000020.1"/>
</dbReference>
<dbReference type="EMBL" id="BLPF01000003">
    <property type="protein sequence ID" value="GFJ83320.1"/>
    <property type="molecule type" value="Genomic_DNA"/>
</dbReference>
<evidence type="ECO:0000313" key="1">
    <source>
        <dbReference type="EMBL" id="GFJ83320.1"/>
    </source>
</evidence>
<evidence type="ECO:0000313" key="2">
    <source>
        <dbReference type="Proteomes" id="UP000482800"/>
    </source>
</evidence>
<proteinExistence type="predicted"/>
<dbReference type="InterPro" id="IPR016024">
    <property type="entry name" value="ARM-type_fold"/>
</dbReference>
<dbReference type="Proteomes" id="UP000482800">
    <property type="component" value="Unassembled WGS sequence"/>
</dbReference>
<name>A0A6V8KIR8_9ACTN</name>